<protein>
    <submittedName>
        <fullName evidence="1">Uncharacterized protein</fullName>
    </submittedName>
</protein>
<feature type="non-terminal residue" evidence="1">
    <location>
        <position position="1"/>
    </location>
</feature>
<name>X0W3A6_9ZZZZ</name>
<dbReference type="EMBL" id="BARS01036037">
    <property type="protein sequence ID" value="GAG25299.1"/>
    <property type="molecule type" value="Genomic_DNA"/>
</dbReference>
<dbReference type="AlphaFoldDB" id="X0W3A6"/>
<evidence type="ECO:0000313" key="1">
    <source>
        <dbReference type="EMBL" id="GAG25299.1"/>
    </source>
</evidence>
<sequence>AGLHGQTLHFSLALPKQDKGIDCYIRIIDFKNEKLAALPIQVCDVPIQTAILRKSKIEEIIFSTSLKAKSKPIDCKDSILLLHLLGRGENGVVTIDRFKLRDLFEKQKWPYRKIIFQIDTQLRNEFITLYCENKNEYFRGVRENKKSKIILGRTVEDEIKFGVLSRKQSKIKFYI</sequence>
<gene>
    <name evidence="1" type="ORF">S01H1_55437</name>
</gene>
<reference evidence="1" key="1">
    <citation type="journal article" date="2014" name="Front. Microbiol.">
        <title>High frequency of phylogenetically diverse reductive dehalogenase-homologous genes in deep subseafloor sedimentary metagenomes.</title>
        <authorList>
            <person name="Kawai M."/>
            <person name="Futagami T."/>
            <person name="Toyoda A."/>
            <person name="Takaki Y."/>
            <person name="Nishi S."/>
            <person name="Hori S."/>
            <person name="Arai W."/>
            <person name="Tsubouchi T."/>
            <person name="Morono Y."/>
            <person name="Uchiyama I."/>
            <person name="Ito T."/>
            <person name="Fujiyama A."/>
            <person name="Inagaki F."/>
            <person name="Takami H."/>
        </authorList>
    </citation>
    <scope>NUCLEOTIDE SEQUENCE</scope>
    <source>
        <strain evidence="1">Expedition CK06-06</strain>
    </source>
</reference>
<comment type="caution">
    <text evidence="1">The sequence shown here is derived from an EMBL/GenBank/DDBJ whole genome shotgun (WGS) entry which is preliminary data.</text>
</comment>
<proteinExistence type="predicted"/>
<accession>X0W3A6</accession>
<organism evidence="1">
    <name type="scientific">marine sediment metagenome</name>
    <dbReference type="NCBI Taxonomy" id="412755"/>
    <lineage>
        <taxon>unclassified sequences</taxon>
        <taxon>metagenomes</taxon>
        <taxon>ecological metagenomes</taxon>
    </lineage>
</organism>